<feature type="compositionally biased region" description="Low complexity" evidence="1">
    <location>
        <begin position="57"/>
        <end position="85"/>
    </location>
</feature>
<evidence type="ECO:0000256" key="1">
    <source>
        <dbReference type="SAM" id="MobiDB-lite"/>
    </source>
</evidence>
<dbReference type="EMBL" id="OGUU01000039">
    <property type="protein sequence ID" value="SPC25433.1"/>
    <property type="molecule type" value="Genomic_DNA"/>
</dbReference>
<dbReference type="OMA" id="DTLDGGW"/>
<name>A0A375FA45_9BURK</name>
<proteinExistence type="predicted"/>
<dbReference type="GeneID" id="32802464"/>
<dbReference type="NCBIfam" id="TIGR03021">
    <property type="entry name" value="pilP_fam"/>
    <property type="match status" value="1"/>
</dbReference>
<comment type="caution">
    <text evidence="3">The sequence shown here is derived from an EMBL/GenBank/DDBJ whole genome shotgun (WGS) entry which is preliminary data.</text>
</comment>
<evidence type="ECO:0000313" key="5">
    <source>
        <dbReference type="EMBL" id="SPC25433.1"/>
    </source>
</evidence>
<sequence>MQNRAFNHRWPPAALAFAATVGLSAAAPANAASAMSNPVAAAIASAGGSPGTSQSGTAPSMQPTAAAPAAGVASPTATSTPAAEAVQPLRPTDAPELAALQSQMALWKARAEIAKYKAEAKRAEDSLIAAPAGAAAGAGVASISLAGPMPVGGVAERAPRLAPEAPRVVSLRAFDGHYNAVVEVSGRTIPVQAGDTLDGGWKVVSIDDGGVKLANGKRVRTLRP</sequence>
<accession>A0A375FA45</accession>
<dbReference type="Proteomes" id="UP000256297">
    <property type="component" value="Plasmid CBM2589_p"/>
</dbReference>
<feature type="signal peptide" evidence="2">
    <location>
        <begin position="1"/>
        <end position="31"/>
    </location>
</feature>
<gene>
    <name evidence="4" type="ORF">CBM2586_P100012</name>
    <name evidence="3" type="ORF">CBM2589_P100012</name>
    <name evidence="5" type="ORF">CBM2594_P40012</name>
</gene>
<feature type="chain" id="PRO_5041071156" description="Type IV pilus biogenesis protein PilP" evidence="2">
    <location>
        <begin position="32"/>
        <end position="224"/>
    </location>
</feature>
<evidence type="ECO:0000313" key="3">
    <source>
        <dbReference type="EMBL" id="SOY75239.1"/>
    </source>
</evidence>
<dbReference type="EMBL" id="OFSP01000041">
    <property type="protein sequence ID" value="SOY75239.1"/>
    <property type="molecule type" value="Genomic_DNA"/>
</dbReference>
<dbReference type="RefSeq" id="WP_012354561.1">
    <property type="nucleotide sequence ID" value="NZ_CP016951.1"/>
</dbReference>
<dbReference type="InterPro" id="IPR022753">
    <property type="entry name" value="T4SS_pilus_biogen_PilP"/>
</dbReference>
<evidence type="ECO:0000313" key="4">
    <source>
        <dbReference type="EMBL" id="SOY77318.1"/>
    </source>
</evidence>
<organism evidence="3">
    <name type="scientific">Cupriavidus taiwanensis</name>
    <dbReference type="NCBI Taxonomy" id="164546"/>
    <lineage>
        <taxon>Bacteria</taxon>
        <taxon>Pseudomonadati</taxon>
        <taxon>Pseudomonadota</taxon>
        <taxon>Betaproteobacteria</taxon>
        <taxon>Burkholderiales</taxon>
        <taxon>Burkholderiaceae</taxon>
        <taxon>Cupriavidus</taxon>
    </lineage>
</organism>
<dbReference type="Proteomes" id="UP000257139">
    <property type="component" value="Plasmid CBM2594_p"/>
</dbReference>
<protein>
    <recommendedName>
        <fullName evidence="6">Type IV pilus biogenesis protein PilP</fullName>
    </recommendedName>
</protein>
<evidence type="ECO:0000256" key="2">
    <source>
        <dbReference type="SAM" id="SignalP"/>
    </source>
</evidence>
<dbReference type="EMBL" id="OFSN01000029">
    <property type="protein sequence ID" value="SOY77318.1"/>
    <property type="molecule type" value="Genomic_DNA"/>
</dbReference>
<feature type="region of interest" description="Disordered" evidence="1">
    <location>
        <begin position="45"/>
        <end position="85"/>
    </location>
</feature>
<dbReference type="Proteomes" id="UP000257016">
    <property type="component" value="Unassembled WGS sequence"/>
</dbReference>
<reference evidence="3" key="1">
    <citation type="submission" date="2018-01" db="EMBL/GenBank/DDBJ databases">
        <authorList>
            <person name="Clerissi C."/>
        </authorList>
    </citation>
    <scope>NUCLEOTIDE SEQUENCE</scope>
    <source>
        <strain evidence="4">Cupriavidus taiwanensis LMG 19430</strain>
        <strain evidence="3">Cupriavidus taiwanensis STM 3521</strain>
        <strain evidence="5">Cupriavidus taiwanensis STM 6021</strain>
    </source>
</reference>
<evidence type="ECO:0008006" key="6">
    <source>
        <dbReference type="Google" id="ProtNLM"/>
    </source>
</evidence>
<dbReference type="AlphaFoldDB" id="A0A375FA45"/>
<keyword evidence="2" id="KW-0732">Signal</keyword>